<accession>A0A9W8MTN0</accession>
<dbReference type="Proteomes" id="UP001148786">
    <property type="component" value="Unassembled WGS sequence"/>
</dbReference>
<feature type="region of interest" description="Disordered" evidence="1">
    <location>
        <begin position="129"/>
        <end position="169"/>
    </location>
</feature>
<dbReference type="AlphaFoldDB" id="A0A9W8MTN0"/>
<protein>
    <submittedName>
        <fullName evidence="2">Uncharacterized protein</fullName>
    </submittedName>
</protein>
<evidence type="ECO:0000313" key="2">
    <source>
        <dbReference type="EMBL" id="KAJ3509117.1"/>
    </source>
</evidence>
<keyword evidence="3" id="KW-1185">Reference proteome</keyword>
<organism evidence="2 3">
    <name type="scientific">Agrocybe chaxingu</name>
    <dbReference type="NCBI Taxonomy" id="84603"/>
    <lineage>
        <taxon>Eukaryota</taxon>
        <taxon>Fungi</taxon>
        <taxon>Dikarya</taxon>
        <taxon>Basidiomycota</taxon>
        <taxon>Agaricomycotina</taxon>
        <taxon>Agaricomycetes</taxon>
        <taxon>Agaricomycetidae</taxon>
        <taxon>Agaricales</taxon>
        <taxon>Agaricineae</taxon>
        <taxon>Strophariaceae</taxon>
        <taxon>Agrocybe</taxon>
    </lineage>
</organism>
<sequence>MAHIAAKKAQQSNEDLREGRKATYNISIFLASEKEKDLKKRAGSNTFMKLAFGEPFDTWKAQLLVRIDKAVKPDKLDINDYELLFTVARTSPAPMAVTSEDEYDDMLERIAKNKDLTCSLYVQALHPKQEKENNWEGSAPLDEEDEPAKKKAKKTKAPKPTDINTANIPHNDNIKALRERWLCHKKPGHAHFDVWAAAMLKGPDVASLTTPPNHHLFSAVAGNQLGQLSPLIERQNRMKNNNGPSTFQLSLSPEVIQLFGKTPAPQTPPAAPPALAAPAPIVQPPPINDEAPLIPRNRLSGPEMPLDQFCAMYHLTDRVRNKLDECGYSGTHTFPYSKWKDLVGEAGLKAGEIAQLKHALFQWTIPTE</sequence>
<dbReference type="EMBL" id="JANKHO010000504">
    <property type="protein sequence ID" value="KAJ3509117.1"/>
    <property type="molecule type" value="Genomic_DNA"/>
</dbReference>
<name>A0A9W8MTN0_9AGAR</name>
<reference evidence="2" key="1">
    <citation type="submission" date="2022-07" db="EMBL/GenBank/DDBJ databases">
        <title>Genome Sequence of Agrocybe chaxingu.</title>
        <authorList>
            <person name="Buettner E."/>
        </authorList>
    </citation>
    <scope>NUCLEOTIDE SEQUENCE</scope>
    <source>
        <strain evidence="2">MP-N11</strain>
    </source>
</reference>
<evidence type="ECO:0000256" key="1">
    <source>
        <dbReference type="SAM" id="MobiDB-lite"/>
    </source>
</evidence>
<gene>
    <name evidence="2" type="ORF">NLJ89_g5389</name>
</gene>
<evidence type="ECO:0000313" key="3">
    <source>
        <dbReference type="Proteomes" id="UP001148786"/>
    </source>
</evidence>
<comment type="caution">
    <text evidence="2">The sequence shown here is derived from an EMBL/GenBank/DDBJ whole genome shotgun (WGS) entry which is preliminary data.</text>
</comment>
<proteinExistence type="predicted"/>
<dbReference type="OrthoDB" id="3063862at2759"/>